<accession>A0A1B7LAF9</accession>
<dbReference type="InterPro" id="IPR010093">
    <property type="entry name" value="SinI_DNA-bd"/>
</dbReference>
<protein>
    <recommendedName>
        <fullName evidence="1">Helix-turn-helix domain-containing protein</fullName>
    </recommendedName>
</protein>
<keyword evidence="3" id="KW-1185">Reference proteome</keyword>
<evidence type="ECO:0000313" key="3">
    <source>
        <dbReference type="Proteomes" id="UP000078532"/>
    </source>
</evidence>
<dbReference type="Proteomes" id="UP000078532">
    <property type="component" value="Unassembled WGS sequence"/>
</dbReference>
<dbReference type="RefSeq" id="WP_066671863.1">
    <property type="nucleotide sequence ID" value="NZ_LYVF01000201.1"/>
</dbReference>
<sequence length="64" mass="7369">MVEKLFTPEEAAEYLSISILTVKKWLRSGKLNGVKISNMWRVRESDLEELIRSDSQCADTVKEP</sequence>
<comment type="caution">
    <text evidence="2">The sequence shown here is derived from an EMBL/GenBank/DDBJ whole genome shotgun (WGS) entry which is preliminary data.</text>
</comment>
<feature type="domain" description="Helix-turn-helix" evidence="1">
    <location>
        <begin position="5"/>
        <end position="53"/>
    </location>
</feature>
<dbReference type="InterPro" id="IPR009061">
    <property type="entry name" value="DNA-bd_dom_put_sf"/>
</dbReference>
<name>A0A1B7LAF9_9FIRM</name>
<dbReference type="SUPFAM" id="SSF46955">
    <property type="entry name" value="Putative DNA-binding domain"/>
    <property type="match status" value="1"/>
</dbReference>
<reference evidence="2 3" key="1">
    <citation type="submission" date="2016-04" db="EMBL/GenBank/DDBJ databases">
        <authorList>
            <person name="Evans L.H."/>
            <person name="Alamgir A."/>
            <person name="Owens N."/>
            <person name="Weber N.D."/>
            <person name="Virtaneva K."/>
            <person name="Barbian K."/>
            <person name="Babar A."/>
            <person name="Rosenke K."/>
        </authorList>
    </citation>
    <scope>NUCLEOTIDE SEQUENCE [LARGE SCALE GENOMIC DNA]</scope>
    <source>
        <strain evidence="2 3">LMa1</strain>
    </source>
</reference>
<dbReference type="InterPro" id="IPR041657">
    <property type="entry name" value="HTH_17"/>
</dbReference>
<dbReference type="AlphaFoldDB" id="A0A1B7LAF9"/>
<evidence type="ECO:0000259" key="1">
    <source>
        <dbReference type="Pfam" id="PF12728"/>
    </source>
</evidence>
<evidence type="ECO:0000313" key="2">
    <source>
        <dbReference type="EMBL" id="OAT79307.1"/>
    </source>
</evidence>
<dbReference type="NCBIfam" id="TIGR01764">
    <property type="entry name" value="excise"/>
    <property type="match status" value="1"/>
</dbReference>
<gene>
    <name evidence="2" type="ORF">A6M21_16225</name>
</gene>
<organism evidence="2 3">
    <name type="scientific">Desulfotomaculum copahuensis</name>
    <dbReference type="NCBI Taxonomy" id="1838280"/>
    <lineage>
        <taxon>Bacteria</taxon>
        <taxon>Bacillati</taxon>
        <taxon>Bacillota</taxon>
        <taxon>Clostridia</taxon>
        <taxon>Eubacteriales</taxon>
        <taxon>Desulfotomaculaceae</taxon>
        <taxon>Desulfotomaculum</taxon>
    </lineage>
</organism>
<proteinExistence type="predicted"/>
<dbReference type="OrthoDB" id="26294at2"/>
<dbReference type="Pfam" id="PF12728">
    <property type="entry name" value="HTH_17"/>
    <property type="match status" value="1"/>
</dbReference>
<dbReference type="GO" id="GO:0003677">
    <property type="term" value="F:DNA binding"/>
    <property type="evidence" value="ECO:0007669"/>
    <property type="project" value="InterPro"/>
</dbReference>
<dbReference type="EMBL" id="LYVF01000201">
    <property type="protein sequence ID" value="OAT79307.1"/>
    <property type="molecule type" value="Genomic_DNA"/>
</dbReference>